<reference evidence="1" key="1">
    <citation type="submission" date="2020-05" db="EMBL/GenBank/DDBJ databases">
        <title>WGS assembly of Panicum virgatum.</title>
        <authorList>
            <person name="Lovell J.T."/>
            <person name="Jenkins J."/>
            <person name="Shu S."/>
            <person name="Juenger T.E."/>
            <person name="Schmutz J."/>
        </authorList>
    </citation>
    <scope>NUCLEOTIDE SEQUENCE</scope>
    <source>
        <strain evidence="1">AP13</strain>
    </source>
</reference>
<accession>A0A8T0PWC3</accession>
<dbReference type="EMBL" id="CM029050">
    <property type="protein sequence ID" value="KAG2565198.1"/>
    <property type="molecule type" value="Genomic_DNA"/>
</dbReference>
<dbReference type="Proteomes" id="UP000823388">
    <property type="component" value="Chromosome 7N"/>
</dbReference>
<proteinExistence type="predicted"/>
<organism evidence="1 2">
    <name type="scientific">Panicum virgatum</name>
    <name type="common">Blackwell switchgrass</name>
    <dbReference type="NCBI Taxonomy" id="38727"/>
    <lineage>
        <taxon>Eukaryota</taxon>
        <taxon>Viridiplantae</taxon>
        <taxon>Streptophyta</taxon>
        <taxon>Embryophyta</taxon>
        <taxon>Tracheophyta</taxon>
        <taxon>Spermatophyta</taxon>
        <taxon>Magnoliopsida</taxon>
        <taxon>Liliopsida</taxon>
        <taxon>Poales</taxon>
        <taxon>Poaceae</taxon>
        <taxon>PACMAD clade</taxon>
        <taxon>Panicoideae</taxon>
        <taxon>Panicodae</taxon>
        <taxon>Paniceae</taxon>
        <taxon>Panicinae</taxon>
        <taxon>Panicum</taxon>
        <taxon>Panicum sect. Hiantes</taxon>
    </lineage>
</organism>
<gene>
    <name evidence="1" type="ORF">PVAP13_7NG050117</name>
</gene>
<keyword evidence="2" id="KW-1185">Reference proteome</keyword>
<evidence type="ECO:0000313" key="2">
    <source>
        <dbReference type="Proteomes" id="UP000823388"/>
    </source>
</evidence>
<evidence type="ECO:0000313" key="1">
    <source>
        <dbReference type="EMBL" id="KAG2565198.1"/>
    </source>
</evidence>
<protein>
    <submittedName>
        <fullName evidence="1">Uncharacterized protein</fullName>
    </submittedName>
</protein>
<name>A0A8T0PWC3_PANVG</name>
<comment type="caution">
    <text evidence="1">The sequence shown here is derived from an EMBL/GenBank/DDBJ whole genome shotgun (WGS) entry which is preliminary data.</text>
</comment>
<sequence>MLGSIIAFLRYRTGLRVFLATVDLITINCTIRHFLTTLRFLHMFCHRFQPFIIFSSCGCCHTRHIRCSIIHIIALLLWLHHWRRTFMPMTIT</sequence>
<dbReference type="AlphaFoldDB" id="A0A8T0PWC3"/>